<feature type="non-terminal residue" evidence="2">
    <location>
        <position position="1"/>
    </location>
</feature>
<feature type="transmembrane region" description="Helical" evidence="1">
    <location>
        <begin position="6"/>
        <end position="28"/>
    </location>
</feature>
<dbReference type="AlphaFoldDB" id="X1DBP4"/>
<sequence>NAGFLNPVYFIMIPSLIAIALIAFTILYNELEIERKLASTTVIIQQNIKTESD</sequence>
<accession>X1DBP4</accession>
<reference evidence="2" key="1">
    <citation type="journal article" date="2014" name="Front. Microbiol.">
        <title>High frequency of phylogenetically diverse reductive dehalogenase-homologous genes in deep subseafloor sedimentary metagenomes.</title>
        <authorList>
            <person name="Kawai M."/>
            <person name="Futagami T."/>
            <person name="Toyoda A."/>
            <person name="Takaki Y."/>
            <person name="Nishi S."/>
            <person name="Hori S."/>
            <person name="Arai W."/>
            <person name="Tsubouchi T."/>
            <person name="Morono Y."/>
            <person name="Uchiyama I."/>
            <person name="Ito T."/>
            <person name="Fujiyama A."/>
            <person name="Inagaki F."/>
            <person name="Takami H."/>
        </authorList>
    </citation>
    <scope>NUCLEOTIDE SEQUENCE</scope>
    <source>
        <strain evidence="2">Expedition CK06-06</strain>
    </source>
</reference>
<proteinExistence type="predicted"/>
<evidence type="ECO:0000256" key="1">
    <source>
        <dbReference type="SAM" id="Phobius"/>
    </source>
</evidence>
<organism evidence="2">
    <name type="scientific">marine sediment metagenome</name>
    <dbReference type="NCBI Taxonomy" id="412755"/>
    <lineage>
        <taxon>unclassified sequences</taxon>
        <taxon>metagenomes</taxon>
        <taxon>ecological metagenomes</taxon>
    </lineage>
</organism>
<gene>
    <name evidence="2" type="ORF">S01H4_58942</name>
</gene>
<evidence type="ECO:0000313" key="2">
    <source>
        <dbReference type="EMBL" id="GAH17642.1"/>
    </source>
</evidence>
<name>X1DBP4_9ZZZZ</name>
<dbReference type="EMBL" id="BART01034497">
    <property type="protein sequence ID" value="GAH17642.1"/>
    <property type="molecule type" value="Genomic_DNA"/>
</dbReference>
<keyword evidence="1" id="KW-1133">Transmembrane helix</keyword>
<protein>
    <submittedName>
        <fullName evidence="2">Uncharacterized protein</fullName>
    </submittedName>
</protein>
<comment type="caution">
    <text evidence="2">The sequence shown here is derived from an EMBL/GenBank/DDBJ whole genome shotgun (WGS) entry which is preliminary data.</text>
</comment>
<keyword evidence="1" id="KW-0812">Transmembrane</keyword>
<keyword evidence="1" id="KW-0472">Membrane</keyword>